<dbReference type="OrthoDB" id="2555950at2759"/>
<evidence type="ECO:0000256" key="1">
    <source>
        <dbReference type="SAM" id="MobiDB-lite"/>
    </source>
</evidence>
<feature type="compositionally biased region" description="Polar residues" evidence="1">
    <location>
        <begin position="705"/>
        <end position="726"/>
    </location>
</feature>
<evidence type="ECO:0008006" key="5">
    <source>
        <dbReference type="Google" id="ProtNLM"/>
    </source>
</evidence>
<sequence length="806" mass="89394">MIPLSSSKQRRKRQAWITLLLLFLLFNVALAANRRSGSLRANGSRQAQQFWKRSGPDSASEVARGASQAPGPSKESAANLRRTISSPELSSPAVEVGGGTSGAPNLGKDSAVGLRRTFSSLGISTPQSPPIFETARTSRVSSPARSDTGSERSHGSDSIRSEFGSEKSHGSDSIRSEDKFGPLEYSSTSDGDTSARSQGSHITDGEIGGKLKDAELRRIIQMSNGRLQYTPQSKKLEVQLRPTDRLRYDPLEEQHLMDDPEAELRAKLARGPRWTDLPPPVLAERLPDGTIDYELQSGANKRIREKVLTLPVGDPRYFQHVVVADDGAPGGYRVFRYSHQKDGSVFRQTENHIPDILHDLMLYEDHLKETEREELAKSTIKSHGWDSLRPVVRAGEDDWSRAVKGVTAAPPKDAWGRAMDKYKGKVADARWKLQTKMSDLKDVIAVGRDRSLEKYHTTGGIPALYGRQMITNGMVIPAEARSIAQQRGEARIFYSPFDEKSQIRITYDGQLKKPTDELLPPSHFRTYLVKDPKLALPLPRHWREKKKPEGNQETTDTRVDVMEDSRDEAIRRRRPRMIEYLRWVRDFDDKREWAPRVPLRWPTTKWDPAKARMKQEVQKFGQRVNSGWNDVNTGLNNAWQKARGISGPRSWFTPRTSPGGEATAGSEGATAAEGVTQASGLGARINAGWNNAWSRVQAVGGPRTWFNSQRRPTTSTGEASPSSTSIEDGEATTATEGGEAAAERAAEETTQAASQAPNSIQRLNNGLSTAWKQAKTVGTKAKNVMTDVLTTPFIPSVRRVMRPLPR</sequence>
<feature type="compositionally biased region" description="Polar residues" evidence="1">
    <location>
        <begin position="117"/>
        <end position="126"/>
    </location>
</feature>
<reference evidence="3 4" key="1">
    <citation type="submission" date="2018-03" db="EMBL/GenBank/DDBJ databases">
        <authorList>
            <person name="Guldener U."/>
        </authorList>
    </citation>
    <scope>NUCLEOTIDE SEQUENCE [LARGE SCALE GENOMIC DNA]</scope>
    <source>
        <strain evidence="3 4">NBRC100155</strain>
    </source>
</reference>
<feature type="compositionally biased region" description="Polar residues" evidence="1">
    <location>
        <begin position="38"/>
        <end position="51"/>
    </location>
</feature>
<feature type="signal peptide" evidence="2">
    <location>
        <begin position="1"/>
        <end position="31"/>
    </location>
</feature>
<dbReference type="AlphaFoldDB" id="A0A5C3EBY5"/>
<feature type="compositionally biased region" description="Low complexity" evidence="1">
    <location>
        <begin position="659"/>
        <end position="671"/>
    </location>
</feature>
<feature type="region of interest" description="Disordered" evidence="1">
    <location>
        <begin position="38"/>
        <end position="209"/>
    </location>
</feature>
<evidence type="ECO:0000313" key="3">
    <source>
        <dbReference type="EMBL" id="SPO28163.1"/>
    </source>
</evidence>
<proteinExistence type="predicted"/>
<dbReference type="Proteomes" id="UP000324022">
    <property type="component" value="Unassembled WGS sequence"/>
</dbReference>
<keyword evidence="2" id="KW-0732">Signal</keyword>
<feature type="region of interest" description="Disordered" evidence="1">
    <location>
        <begin position="645"/>
        <end position="671"/>
    </location>
</feature>
<feature type="compositionally biased region" description="Basic and acidic residues" evidence="1">
    <location>
        <begin position="148"/>
        <end position="181"/>
    </location>
</feature>
<dbReference type="EMBL" id="OOIN01000021">
    <property type="protein sequence ID" value="SPO28163.1"/>
    <property type="molecule type" value="Genomic_DNA"/>
</dbReference>
<feature type="region of interest" description="Disordered" evidence="1">
    <location>
        <begin position="703"/>
        <end position="760"/>
    </location>
</feature>
<evidence type="ECO:0000256" key="2">
    <source>
        <dbReference type="SAM" id="SignalP"/>
    </source>
</evidence>
<keyword evidence="4" id="KW-1185">Reference proteome</keyword>
<feature type="chain" id="PRO_5023018690" description="Effector family protein Eff1" evidence="2">
    <location>
        <begin position="32"/>
        <end position="806"/>
    </location>
</feature>
<feature type="compositionally biased region" description="Low complexity" evidence="1">
    <location>
        <begin position="731"/>
        <end position="740"/>
    </location>
</feature>
<accession>A0A5C3EBY5</accession>
<organism evidence="3 4">
    <name type="scientific">Ustilago trichophora</name>
    <dbReference type="NCBI Taxonomy" id="86804"/>
    <lineage>
        <taxon>Eukaryota</taxon>
        <taxon>Fungi</taxon>
        <taxon>Dikarya</taxon>
        <taxon>Basidiomycota</taxon>
        <taxon>Ustilaginomycotina</taxon>
        <taxon>Ustilaginomycetes</taxon>
        <taxon>Ustilaginales</taxon>
        <taxon>Ustilaginaceae</taxon>
        <taxon>Ustilago</taxon>
    </lineage>
</organism>
<protein>
    <recommendedName>
        <fullName evidence="5">Effector family protein Eff1</fullName>
    </recommendedName>
</protein>
<evidence type="ECO:0000313" key="4">
    <source>
        <dbReference type="Proteomes" id="UP000324022"/>
    </source>
</evidence>
<name>A0A5C3EBY5_9BASI</name>
<feature type="compositionally biased region" description="Polar residues" evidence="1">
    <location>
        <begin position="185"/>
        <end position="201"/>
    </location>
</feature>
<feature type="compositionally biased region" description="Polar residues" evidence="1">
    <location>
        <begin position="135"/>
        <end position="147"/>
    </location>
</feature>
<gene>
    <name evidence="3" type="ORF">UTRI_04549_B</name>
</gene>